<evidence type="ECO:0000256" key="3">
    <source>
        <dbReference type="ARBA" id="ARBA00022837"/>
    </source>
</evidence>
<feature type="transmembrane region" description="Helical" evidence="6">
    <location>
        <begin position="77"/>
        <end position="98"/>
    </location>
</feature>
<dbReference type="InterPro" id="IPR018247">
    <property type="entry name" value="EF_Hand_1_Ca_BS"/>
</dbReference>
<keyword evidence="4 6" id="KW-1133">Transmembrane helix</keyword>
<dbReference type="InterPro" id="IPR002048">
    <property type="entry name" value="EF_hand_dom"/>
</dbReference>
<dbReference type="InterPro" id="IPR011992">
    <property type="entry name" value="EF-hand-dom_pair"/>
</dbReference>
<dbReference type="PROSITE" id="PS50222">
    <property type="entry name" value="EF_HAND_2"/>
    <property type="match status" value="1"/>
</dbReference>
<evidence type="ECO:0000259" key="7">
    <source>
        <dbReference type="PROSITE" id="PS50222"/>
    </source>
</evidence>
<dbReference type="SUPFAM" id="SSF47473">
    <property type="entry name" value="EF-hand"/>
    <property type="match status" value="1"/>
</dbReference>
<organism evidence="8 9">
    <name type="scientific">Symbiodinium pilosum</name>
    <name type="common">Dinoflagellate</name>
    <dbReference type="NCBI Taxonomy" id="2952"/>
    <lineage>
        <taxon>Eukaryota</taxon>
        <taxon>Sar</taxon>
        <taxon>Alveolata</taxon>
        <taxon>Dinophyceae</taxon>
        <taxon>Suessiales</taxon>
        <taxon>Symbiodiniaceae</taxon>
        <taxon>Symbiodinium</taxon>
    </lineage>
</organism>
<dbReference type="InterPro" id="IPR005821">
    <property type="entry name" value="Ion_trans_dom"/>
</dbReference>
<dbReference type="SUPFAM" id="SSF81324">
    <property type="entry name" value="Voltage-gated potassium channels"/>
    <property type="match status" value="1"/>
</dbReference>
<proteinExistence type="predicted"/>
<dbReference type="Pfam" id="PF00520">
    <property type="entry name" value="Ion_trans"/>
    <property type="match status" value="1"/>
</dbReference>
<keyword evidence="5 6" id="KW-0472">Membrane</keyword>
<dbReference type="OrthoDB" id="431720at2759"/>
<evidence type="ECO:0000256" key="1">
    <source>
        <dbReference type="ARBA" id="ARBA00004141"/>
    </source>
</evidence>
<dbReference type="PANTHER" id="PTHR10037">
    <property type="entry name" value="VOLTAGE-GATED CATION CHANNEL CALCIUM AND SODIUM"/>
    <property type="match status" value="1"/>
</dbReference>
<evidence type="ECO:0000313" key="9">
    <source>
        <dbReference type="Proteomes" id="UP000649617"/>
    </source>
</evidence>
<dbReference type="Gene3D" id="1.10.287.70">
    <property type="match status" value="1"/>
</dbReference>
<dbReference type="EMBL" id="CAJNIZ010043826">
    <property type="protein sequence ID" value="CAE7670095.1"/>
    <property type="molecule type" value="Genomic_DNA"/>
</dbReference>
<dbReference type="InterPro" id="IPR027359">
    <property type="entry name" value="Volt_channel_dom_sf"/>
</dbReference>
<feature type="non-terminal residue" evidence="8">
    <location>
        <position position="487"/>
    </location>
</feature>
<feature type="domain" description="EF-hand" evidence="7">
    <location>
        <begin position="356"/>
        <end position="391"/>
    </location>
</feature>
<keyword evidence="2 6" id="KW-0812">Transmembrane</keyword>
<dbReference type="GO" id="GO:0005509">
    <property type="term" value="F:calcium ion binding"/>
    <property type="evidence" value="ECO:0007669"/>
    <property type="project" value="InterPro"/>
</dbReference>
<gene>
    <name evidence="8" type="primary">Cacna1h</name>
    <name evidence="8" type="ORF">SPIL2461_LOCUS18462</name>
</gene>
<reference evidence="8" key="1">
    <citation type="submission" date="2021-02" db="EMBL/GenBank/DDBJ databases">
        <authorList>
            <person name="Dougan E. K."/>
            <person name="Rhodes N."/>
            <person name="Thang M."/>
            <person name="Chan C."/>
        </authorList>
    </citation>
    <scope>NUCLEOTIDE SEQUENCE</scope>
</reference>
<dbReference type="PROSITE" id="PS00018">
    <property type="entry name" value="EF_HAND_1"/>
    <property type="match status" value="1"/>
</dbReference>
<evidence type="ECO:0000256" key="4">
    <source>
        <dbReference type="ARBA" id="ARBA00022989"/>
    </source>
</evidence>
<evidence type="ECO:0000313" key="8">
    <source>
        <dbReference type="EMBL" id="CAE7670095.1"/>
    </source>
</evidence>
<sequence>SDKLQRHSVASNESDLGLEGLDSHDLARLTHNRLVEAYQTKVKVKEEEQASSAKNQTFWQRCQTYSRRIVNSNFSNAFFALVVLSNSVYLGVQLEYYAQVRDPAAAAYTWFLIVHVIYAVLFTVEVCLRIVAEGMASYLWSSEWHWNWLDVFVVSSSWIELVIDLLTPGTTSRGANSNLRLMRLIRVGRLFRVVRIMKVVRLFRSLRTLVQSLVGTLKSLAWAMVLLSLIMYIFSILFTDAALDFIVDANLQVEPLTLDEQQLLHDVNLYFGSLYKSFITMFRVISDGLTWNSPADALFRLPLGEYLWAQLFHFYIAFCSFAVLNVMTGVFCNSAIKAAESDHEMVVQSLVQTRQELRDLVSHLFNKIDSRGEGHITFTEFEKFFEDEAVKAFFESLQIGAVDAWTLFVSLDMDGDHTVSVEEFTERCMQLHGPARSADLFALRQTTVKLSQQVQQLQDAQKNGRTASKSGTKSTMNLSKDLDAFGV</sequence>
<evidence type="ECO:0000256" key="6">
    <source>
        <dbReference type="SAM" id="Phobius"/>
    </source>
</evidence>
<dbReference type="Gene3D" id="1.10.238.10">
    <property type="entry name" value="EF-hand"/>
    <property type="match status" value="1"/>
</dbReference>
<protein>
    <submittedName>
        <fullName evidence="8">Cacna1h protein</fullName>
    </submittedName>
</protein>
<comment type="caution">
    <text evidence="8">The sequence shown here is derived from an EMBL/GenBank/DDBJ whole genome shotgun (WGS) entry which is preliminary data.</text>
</comment>
<feature type="transmembrane region" description="Helical" evidence="6">
    <location>
        <begin position="306"/>
        <end position="327"/>
    </location>
</feature>
<keyword evidence="3" id="KW-0106">Calcium</keyword>
<name>A0A812W689_SYMPI</name>
<dbReference type="PANTHER" id="PTHR10037:SF62">
    <property type="entry name" value="SODIUM CHANNEL PROTEIN 60E"/>
    <property type="match status" value="1"/>
</dbReference>
<feature type="transmembrane region" description="Helical" evidence="6">
    <location>
        <begin position="110"/>
        <end position="132"/>
    </location>
</feature>
<dbReference type="GO" id="GO:0005248">
    <property type="term" value="F:voltage-gated sodium channel activity"/>
    <property type="evidence" value="ECO:0007669"/>
    <property type="project" value="TreeGrafter"/>
</dbReference>
<dbReference type="Proteomes" id="UP000649617">
    <property type="component" value="Unassembled WGS sequence"/>
</dbReference>
<dbReference type="GO" id="GO:0001518">
    <property type="term" value="C:voltage-gated sodium channel complex"/>
    <property type="evidence" value="ECO:0007669"/>
    <property type="project" value="TreeGrafter"/>
</dbReference>
<feature type="transmembrane region" description="Helical" evidence="6">
    <location>
        <begin position="220"/>
        <end position="246"/>
    </location>
</feature>
<comment type="subcellular location">
    <subcellularLocation>
        <location evidence="1">Membrane</location>
        <topology evidence="1">Multi-pass membrane protein</topology>
    </subcellularLocation>
</comment>
<accession>A0A812W689</accession>
<evidence type="ECO:0000256" key="2">
    <source>
        <dbReference type="ARBA" id="ARBA00022692"/>
    </source>
</evidence>
<dbReference type="InterPro" id="IPR043203">
    <property type="entry name" value="VGCC_Ca_Na"/>
</dbReference>
<keyword evidence="9" id="KW-1185">Reference proteome</keyword>
<dbReference type="Gene3D" id="1.20.120.350">
    <property type="entry name" value="Voltage-gated potassium channels. Chain C"/>
    <property type="match status" value="1"/>
</dbReference>
<evidence type="ECO:0000256" key="5">
    <source>
        <dbReference type="ARBA" id="ARBA00023136"/>
    </source>
</evidence>
<dbReference type="AlphaFoldDB" id="A0A812W689"/>